<evidence type="ECO:0000313" key="1">
    <source>
        <dbReference type="EMBL" id="MFC3000461.1"/>
    </source>
</evidence>
<evidence type="ECO:0000313" key="2">
    <source>
        <dbReference type="Proteomes" id="UP001595420"/>
    </source>
</evidence>
<dbReference type="EMBL" id="JBHRSB010000003">
    <property type="protein sequence ID" value="MFC3000461.1"/>
    <property type="molecule type" value="Genomic_DNA"/>
</dbReference>
<keyword evidence="2" id="KW-1185">Reference proteome</keyword>
<gene>
    <name evidence="1" type="ORF">ACFOD3_11195</name>
</gene>
<comment type="caution">
    <text evidence="1">The sequence shown here is derived from an EMBL/GenBank/DDBJ whole genome shotgun (WGS) entry which is preliminary data.</text>
</comment>
<organism evidence="1 2">
    <name type="scientific">Falsiroseomonas tokyonensis</name>
    <dbReference type="NCBI Taxonomy" id="430521"/>
    <lineage>
        <taxon>Bacteria</taxon>
        <taxon>Pseudomonadati</taxon>
        <taxon>Pseudomonadota</taxon>
        <taxon>Alphaproteobacteria</taxon>
        <taxon>Acetobacterales</taxon>
        <taxon>Roseomonadaceae</taxon>
        <taxon>Falsiroseomonas</taxon>
    </lineage>
</organism>
<reference evidence="2" key="1">
    <citation type="journal article" date="2019" name="Int. J. Syst. Evol. Microbiol.">
        <title>The Global Catalogue of Microorganisms (GCM) 10K type strain sequencing project: providing services to taxonomists for standard genome sequencing and annotation.</title>
        <authorList>
            <consortium name="The Broad Institute Genomics Platform"/>
            <consortium name="The Broad Institute Genome Sequencing Center for Infectious Disease"/>
            <person name="Wu L."/>
            <person name="Ma J."/>
        </authorList>
    </citation>
    <scope>NUCLEOTIDE SEQUENCE [LARGE SCALE GENOMIC DNA]</scope>
    <source>
        <strain evidence="2">CGMCC 1.16855</strain>
    </source>
</reference>
<accession>A0ABV7BRY7</accession>
<dbReference type="RefSeq" id="WP_216836556.1">
    <property type="nucleotide sequence ID" value="NZ_JAFNJS010000003.1"/>
</dbReference>
<proteinExistence type="predicted"/>
<dbReference type="Proteomes" id="UP001595420">
    <property type="component" value="Unassembled WGS sequence"/>
</dbReference>
<sequence length="49" mass="5324">MQLRHRRAHRAAWIFLTLLLPLLLAAAFALRGGPEVEAPRRLAPPGAAG</sequence>
<name>A0ABV7BRY7_9PROT</name>
<protein>
    <submittedName>
        <fullName evidence="1">Uncharacterized protein</fullName>
    </submittedName>
</protein>